<evidence type="ECO:0000313" key="2">
    <source>
        <dbReference type="EMBL" id="GAA0213402.1"/>
    </source>
</evidence>
<dbReference type="RefSeq" id="WP_304987450.1">
    <property type="nucleotide sequence ID" value="NZ_BAAACR010000012.1"/>
</dbReference>
<accession>A0ABN0T5X2</accession>
<protein>
    <submittedName>
        <fullName evidence="2">Type II toxin-antitoxin system death-on-curing family toxin</fullName>
    </submittedName>
</protein>
<dbReference type="PANTHER" id="PTHR39426">
    <property type="entry name" value="HOMOLOGY TO DEATH-ON-CURING PROTEIN OF PHAGE P1"/>
    <property type="match status" value="1"/>
</dbReference>
<dbReference type="NCBIfam" id="TIGR01550">
    <property type="entry name" value="DOC_P1"/>
    <property type="match status" value="1"/>
</dbReference>
<keyword evidence="3" id="KW-1185">Reference proteome</keyword>
<sequence length="126" mass="13752">MIRLTKGQVLQMHAELIAATGGSSGIRDEALLDAALAAPFMSFGGMDLYPSLEQKAARLGYGLIKNHAMIDGNKRIGAHAMLVFLALNGIRLQYTQEELYTIILDVAAGKSPQENLRTWIEAHKKT</sequence>
<dbReference type="Gene3D" id="1.20.120.1870">
    <property type="entry name" value="Fic/DOC protein, Fido domain"/>
    <property type="match status" value="1"/>
</dbReference>
<evidence type="ECO:0000313" key="3">
    <source>
        <dbReference type="Proteomes" id="UP001500399"/>
    </source>
</evidence>
<dbReference type="PIRSF" id="PIRSF018297">
    <property type="entry name" value="Doc"/>
    <property type="match status" value="1"/>
</dbReference>
<dbReference type="Proteomes" id="UP001500399">
    <property type="component" value="Unassembled WGS sequence"/>
</dbReference>
<dbReference type="InterPro" id="IPR003812">
    <property type="entry name" value="Fido"/>
</dbReference>
<proteinExistence type="predicted"/>
<dbReference type="PROSITE" id="PS51459">
    <property type="entry name" value="FIDO"/>
    <property type="match status" value="1"/>
</dbReference>
<feature type="domain" description="Fido" evidence="1">
    <location>
        <begin position="4"/>
        <end position="122"/>
    </location>
</feature>
<dbReference type="EMBL" id="BAAACR010000012">
    <property type="protein sequence ID" value="GAA0213402.1"/>
    <property type="molecule type" value="Genomic_DNA"/>
</dbReference>
<evidence type="ECO:0000259" key="1">
    <source>
        <dbReference type="PROSITE" id="PS51459"/>
    </source>
</evidence>
<name>A0ABN0T5X2_9FIRM</name>
<organism evidence="2 3">
    <name type="scientific">Selenomonas dianae</name>
    <dbReference type="NCBI Taxonomy" id="135079"/>
    <lineage>
        <taxon>Bacteria</taxon>
        <taxon>Bacillati</taxon>
        <taxon>Bacillota</taxon>
        <taxon>Negativicutes</taxon>
        <taxon>Selenomonadales</taxon>
        <taxon>Selenomonadaceae</taxon>
        <taxon>Selenomonas</taxon>
    </lineage>
</organism>
<dbReference type="InterPro" id="IPR006440">
    <property type="entry name" value="Doc"/>
</dbReference>
<comment type="caution">
    <text evidence="2">The sequence shown here is derived from an EMBL/GenBank/DDBJ whole genome shotgun (WGS) entry which is preliminary data.</text>
</comment>
<dbReference type="InterPro" id="IPR053737">
    <property type="entry name" value="Type_II_TA_Toxin"/>
</dbReference>
<gene>
    <name evidence="2" type="ORF">GCM10008919_15740</name>
</gene>
<dbReference type="PANTHER" id="PTHR39426:SF1">
    <property type="entry name" value="HOMOLOGY TO DEATH-ON-CURING PROTEIN OF PHAGE P1"/>
    <property type="match status" value="1"/>
</dbReference>
<dbReference type="Pfam" id="PF02661">
    <property type="entry name" value="Fic"/>
    <property type="match status" value="1"/>
</dbReference>
<reference evidence="2 3" key="1">
    <citation type="journal article" date="2019" name="Int. J. Syst. Evol. Microbiol.">
        <title>The Global Catalogue of Microorganisms (GCM) 10K type strain sequencing project: providing services to taxonomists for standard genome sequencing and annotation.</title>
        <authorList>
            <consortium name="The Broad Institute Genomics Platform"/>
            <consortium name="The Broad Institute Genome Sequencing Center for Infectious Disease"/>
            <person name="Wu L."/>
            <person name="Ma J."/>
        </authorList>
    </citation>
    <scope>NUCLEOTIDE SEQUENCE [LARGE SCALE GENOMIC DNA]</scope>
    <source>
        <strain evidence="2 3">JCM 8542</strain>
    </source>
</reference>